<evidence type="ECO:0000256" key="2">
    <source>
        <dbReference type="SAM" id="Phobius"/>
    </source>
</evidence>
<keyword evidence="2" id="KW-1133">Transmembrane helix</keyword>
<dbReference type="SUPFAM" id="SSF81606">
    <property type="entry name" value="PP2C-like"/>
    <property type="match status" value="1"/>
</dbReference>
<dbReference type="Proteomes" id="UP001501495">
    <property type="component" value="Unassembled WGS sequence"/>
</dbReference>
<evidence type="ECO:0000256" key="1">
    <source>
        <dbReference type="ARBA" id="ARBA00022801"/>
    </source>
</evidence>
<keyword evidence="2" id="KW-0472">Membrane</keyword>
<dbReference type="InterPro" id="IPR036457">
    <property type="entry name" value="PPM-type-like_dom_sf"/>
</dbReference>
<proteinExistence type="predicted"/>
<dbReference type="Gene3D" id="3.60.40.10">
    <property type="entry name" value="PPM-type phosphatase domain"/>
    <property type="match status" value="1"/>
</dbReference>
<sequence length="345" mass="35870">MLTSLRPTRADLTAPPVVAGLLSLLALMAVDVAAFRFAGAFGAAALVTSVLGRARQTVVTVAATEAALIASGAWHGFLDSPEMLLRGGTATAMCVMAVVSAYVRDERESHLARMTVIADTAQRALLRAAPEAIGSVGLATRYVSATEGAAVGGDLYEVAATPYGVRVIVGDVCGKGLDAVQTAAAVLGAFRQAAFTESDLAALARSIDQMVAREPADELFVTAIVGEFHDGSVHLVNCGHPSPVLVDPDPRALEGDDVTLPLGLGADPVVTEHPWHRGARLLLFTDGLIEQRDRTGAFFPLTEHAAGLASGTLDQALDTLVGALRRHGGRRITDDLALLLAENRA</sequence>
<evidence type="ECO:0000313" key="5">
    <source>
        <dbReference type="Proteomes" id="UP001501495"/>
    </source>
</evidence>
<dbReference type="SMART" id="SM00331">
    <property type="entry name" value="PP2C_SIG"/>
    <property type="match status" value="1"/>
</dbReference>
<dbReference type="PANTHER" id="PTHR43156:SF2">
    <property type="entry name" value="STAGE II SPORULATION PROTEIN E"/>
    <property type="match status" value="1"/>
</dbReference>
<evidence type="ECO:0000259" key="3">
    <source>
        <dbReference type="SMART" id="SM00331"/>
    </source>
</evidence>
<accession>A0ABP7XQP1</accession>
<feature type="transmembrane region" description="Helical" evidence="2">
    <location>
        <begin position="20"/>
        <end position="46"/>
    </location>
</feature>
<gene>
    <name evidence="4" type="ORF">GCM10022215_31350</name>
</gene>
<evidence type="ECO:0000313" key="4">
    <source>
        <dbReference type="EMBL" id="GAA4124042.1"/>
    </source>
</evidence>
<dbReference type="RefSeq" id="WP_344734398.1">
    <property type="nucleotide sequence ID" value="NZ_BAAAZH010000024.1"/>
</dbReference>
<comment type="caution">
    <text evidence="4">The sequence shown here is derived from an EMBL/GenBank/DDBJ whole genome shotgun (WGS) entry which is preliminary data.</text>
</comment>
<dbReference type="Pfam" id="PF07228">
    <property type="entry name" value="SpoIIE"/>
    <property type="match status" value="1"/>
</dbReference>
<dbReference type="InterPro" id="IPR001932">
    <property type="entry name" value="PPM-type_phosphatase-like_dom"/>
</dbReference>
<keyword evidence="5" id="KW-1185">Reference proteome</keyword>
<organism evidence="4 5">
    <name type="scientific">Nocardioides fonticola</name>
    <dbReference type="NCBI Taxonomy" id="450363"/>
    <lineage>
        <taxon>Bacteria</taxon>
        <taxon>Bacillati</taxon>
        <taxon>Actinomycetota</taxon>
        <taxon>Actinomycetes</taxon>
        <taxon>Propionibacteriales</taxon>
        <taxon>Nocardioidaceae</taxon>
        <taxon>Nocardioides</taxon>
    </lineage>
</organism>
<feature type="domain" description="PPM-type phosphatase" evidence="3">
    <location>
        <begin position="131"/>
        <end position="343"/>
    </location>
</feature>
<keyword evidence="1" id="KW-0378">Hydrolase</keyword>
<reference evidence="5" key="1">
    <citation type="journal article" date="2019" name="Int. J. Syst. Evol. Microbiol.">
        <title>The Global Catalogue of Microorganisms (GCM) 10K type strain sequencing project: providing services to taxonomists for standard genome sequencing and annotation.</title>
        <authorList>
            <consortium name="The Broad Institute Genomics Platform"/>
            <consortium name="The Broad Institute Genome Sequencing Center for Infectious Disease"/>
            <person name="Wu L."/>
            <person name="Ma J."/>
        </authorList>
    </citation>
    <scope>NUCLEOTIDE SEQUENCE [LARGE SCALE GENOMIC DNA]</scope>
    <source>
        <strain evidence="5">JCM 16703</strain>
    </source>
</reference>
<dbReference type="InterPro" id="IPR052016">
    <property type="entry name" value="Bact_Sigma-Reg"/>
</dbReference>
<dbReference type="EMBL" id="BAAAZH010000024">
    <property type="protein sequence ID" value="GAA4124042.1"/>
    <property type="molecule type" value="Genomic_DNA"/>
</dbReference>
<protein>
    <submittedName>
        <fullName evidence="4">PP2C family protein-serine/threonine phosphatase</fullName>
    </submittedName>
</protein>
<name>A0ABP7XQP1_9ACTN</name>
<keyword evidence="2" id="KW-0812">Transmembrane</keyword>
<dbReference type="PANTHER" id="PTHR43156">
    <property type="entry name" value="STAGE II SPORULATION PROTEIN E-RELATED"/>
    <property type="match status" value="1"/>
</dbReference>